<keyword evidence="3" id="KW-0540">Nuclease</keyword>
<sequence>MKPKVAYKPISTPEGVEDHVVYISHLQNDARKYYQCALIVAIIVTALFCLMAAQLLIFPLLCTSSTEKTEILLQQNNCSDPCNIVLVESIPEGLEYAPNSTSNPSVFQSWMYLLSQAERSVDIASFYWTLTNNDTHTKHPTAKEGELILQEMLKLKQRGINLRVAVNPSRSPAKDADINALRASGAEIRIVDLPRLTDGVLHTKFWVVDGKHIYIGSANMDWRSLTQVKELGTTVYNCTCVAQDLGKIFEAYWVLGEANATIPSPWPDTFTTLYNKESPLEVSLNNTKSHLYLSSSPPKLLAKGRTDDLDSILSIIDDAQSFVYISVMDYTPTEEFSKNRSYWPAIDNHLRKAVYEKNLNVRLLISCWANTKPNMFPFLNSLAALKSYKSHYNMEVKIFVVPVSPEQKHIPFARVNHNKYMVTDRVAYIGTSNWSGDYFIHTAGSALVVNQTCSPNATNTMQKQLEAVFLRDWNSNYSHVMNSLTSYKEKCLF</sequence>
<dbReference type="Proteomes" id="UP000770717">
    <property type="component" value="Unassembled WGS sequence"/>
</dbReference>
<evidence type="ECO:0000256" key="11">
    <source>
        <dbReference type="ARBA" id="ARBA00039647"/>
    </source>
</evidence>
<evidence type="ECO:0000313" key="16">
    <source>
        <dbReference type="Proteomes" id="UP000770717"/>
    </source>
</evidence>
<dbReference type="GO" id="GO:0004527">
    <property type="term" value="F:exonuclease activity"/>
    <property type="evidence" value="ECO:0007669"/>
    <property type="project" value="UniProtKB-KW"/>
</dbReference>
<feature type="domain" description="PLD phosphodiesterase" evidence="14">
    <location>
        <begin position="197"/>
        <end position="224"/>
    </location>
</feature>
<evidence type="ECO:0000256" key="4">
    <source>
        <dbReference type="ARBA" id="ARBA00022737"/>
    </source>
</evidence>
<keyword evidence="5" id="KW-0378">Hydrolase</keyword>
<evidence type="ECO:0000256" key="3">
    <source>
        <dbReference type="ARBA" id="ARBA00022722"/>
    </source>
</evidence>
<dbReference type="EMBL" id="WNTK01000029">
    <property type="protein sequence ID" value="KAG9472957.1"/>
    <property type="molecule type" value="Genomic_DNA"/>
</dbReference>
<evidence type="ECO:0000256" key="9">
    <source>
        <dbReference type="ARBA" id="ARBA00037858"/>
    </source>
</evidence>
<feature type="transmembrane region" description="Helical" evidence="13">
    <location>
        <begin position="36"/>
        <end position="61"/>
    </location>
</feature>
<evidence type="ECO:0000256" key="10">
    <source>
        <dbReference type="ARBA" id="ARBA00039059"/>
    </source>
</evidence>
<dbReference type="EC" id="3.1.16.1" evidence="10"/>
<comment type="caution">
    <text evidence="15">The sequence shown here is derived from an EMBL/GenBank/DDBJ whole genome shotgun (WGS) entry which is preliminary data.</text>
</comment>
<comment type="subcellular location">
    <subcellularLocation>
        <location evidence="9">Early endosome membrane</location>
        <topology evidence="9">Single-pass type II membrane protein</topology>
    </subcellularLocation>
    <subcellularLocation>
        <location evidence="8">Late endosome membrane</location>
        <topology evidence="8">Single-pass type II membrane protein</topology>
    </subcellularLocation>
    <subcellularLocation>
        <location evidence="1">Lysosome lumen</location>
    </subcellularLocation>
</comment>
<feature type="domain" description="PLD phosphodiesterase" evidence="14">
    <location>
        <begin position="412"/>
        <end position="438"/>
    </location>
</feature>
<proteinExistence type="inferred from homology"/>
<evidence type="ECO:0000256" key="13">
    <source>
        <dbReference type="SAM" id="Phobius"/>
    </source>
</evidence>
<keyword evidence="13" id="KW-0472">Membrane</keyword>
<dbReference type="GO" id="GO:0043202">
    <property type="term" value="C:lysosomal lumen"/>
    <property type="evidence" value="ECO:0007669"/>
    <property type="project" value="UniProtKB-SubCell"/>
</dbReference>
<evidence type="ECO:0000256" key="7">
    <source>
        <dbReference type="ARBA" id="ARBA00035759"/>
    </source>
</evidence>
<comment type="catalytic activity">
    <reaction evidence="7">
        <text>Exonucleolytic cleavage in the 5'- to 3'-direction to yield nucleoside 3'-phosphates.</text>
        <dbReference type="EC" id="3.1.16.1"/>
    </reaction>
</comment>
<keyword evidence="16" id="KW-1185">Reference proteome</keyword>
<dbReference type="Gene3D" id="3.30.870.10">
    <property type="entry name" value="Endonuclease Chain A"/>
    <property type="match status" value="2"/>
</dbReference>
<evidence type="ECO:0000256" key="2">
    <source>
        <dbReference type="ARBA" id="ARBA00008664"/>
    </source>
</evidence>
<dbReference type="InterPro" id="IPR032803">
    <property type="entry name" value="PLDc_3"/>
</dbReference>
<dbReference type="AlphaFoldDB" id="A0A8J6JYN9"/>
<dbReference type="PANTHER" id="PTHR10185">
    <property type="entry name" value="PHOSPHOLIPASE D - RELATED"/>
    <property type="match status" value="1"/>
</dbReference>
<dbReference type="OrthoDB" id="1923775at2759"/>
<keyword evidence="4" id="KW-0677">Repeat</keyword>
<dbReference type="PROSITE" id="PS50035">
    <property type="entry name" value="PLD"/>
    <property type="match status" value="2"/>
</dbReference>
<gene>
    <name evidence="15" type="ORF">GDO78_015593</name>
</gene>
<organism evidence="15 16">
    <name type="scientific">Eleutherodactylus coqui</name>
    <name type="common">Puerto Rican coqui</name>
    <dbReference type="NCBI Taxonomy" id="57060"/>
    <lineage>
        <taxon>Eukaryota</taxon>
        <taxon>Metazoa</taxon>
        <taxon>Chordata</taxon>
        <taxon>Craniata</taxon>
        <taxon>Vertebrata</taxon>
        <taxon>Euteleostomi</taxon>
        <taxon>Amphibia</taxon>
        <taxon>Batrachia</taxon>
        <taxon>Anura</taxon>
        <taxon>Neobatrachia</taxon>
        <taxon>Hyloidea</taxon>
        <taxon>Eleutherodactylidae</taxon>
        <taxon>Eleutherodactylinae</taxon>
        <taxon>Eleutherodactylus</taxon>
        <taxon>Eleutherodactylus</taxon>
    </lineage>
</organism>
<evidence type="ECO:0000256" key="5">
    <source>
        <dbReference type="ARBA" id="ARBA00022801"/>
    </source>
</evidence>
<evidence type="ECO:0000313" key="15">
    <source>
        <dbReference type="EMBL" id="KAG9472957.1"/>
    </source>
</evidence>
<evidence type="ECO:0000259" key="14">
    <source>
        <dbReference type="PROSITE" id="PS50035"/>
    </source>
</evidence>
<reference evidence="15" key="1">
    <citation type="thesis" date="2020" institute="ProQuest LLC" country="789 East Eisenhower Parkway, Ann Arbor, MI, USA">
        <title>Comparative Genomics and Chromosome Evolution.</title>
        <authorList>
            <person name="Mudd A.B."/>
        </authorList>
    </citation>
    <scope>NUCLEOTIDE SEQUENCE</scope>
    <source>
        <strain evidence="15">HN-11 Male</strain>
        <tissue evidence="15">Kidney and liver</tissue>
    </source>
</reference>
<keyword evidence="6" id="KW-0269">Exonuclease</keyword>
<protein>
    <recommendedName>
        <fullName evidence="11">5'-3' exonuclease PLD3</fullName>
        <ecNumber evidence="10">3.1.16.1</ecNumber>
    </recommendedName>
    <alternativeName>
        <fullName evidence="12">Phospholipase D3</fullName>
    </alternativeName>
</protein>
<dbReference type="GO" id="GO:0031901">
    <property type="term" value="C:early endosome membrane"/>
    <property type="evidence" value="ECO:0007669"/>
    <property type="project" value="UniProtKB-SubCell"/>
</dbReference>
<dbReference type="Pfam" id="PF13918">
    <property type="entry name" value="PLDc_3"/>
    <property type="match status" value="1"/>
</dbReference>
<name>A0A8J6JYN9_ELECQ</name>
<dbReference type="GO" id="GO:0031902">
    <property type="term" value="C:late endosome membrane"/>
    <property type="evidence" value="ECO:0007669"/>
    <property type="project" value="UniProtKB-SubCell"/>
</dbReference>
<keyword evidence="13" id="KW-1133">Transmembrane helix</keyword>
<evidence type="ECO:0000256" key="8">
    <source>
        <dbReference type="ARBA" id="ARBA00037797"/>
    </source>
</evidence>
<dbReference type="EMBL" id="WNTK01000029">
    <property type="protein sequence ID" value="KAG9472958.1"/>
    <property type="molecule type" value="Genomic_DNA"/>
</dbReference>
<dbReference type="SUPFAM" id="SSF56024">
    <property type="entry name" value="Phospholipase D/nuclease"/>
    <property type="match status" value="2"/>
</dbReference>
<dbReference type="InterPro" id="IPR050874">
    <property type="entry name" value="Diverse_PLD-related"/>
</dbReference>
<comment type="similarity">
    <text evidence="2">Belongs to the phospholipase D family.</text>
</comment>
<dbReference type="SMART" id="SM00155">
    <property type="entry name" value="PLDc"/>
    <property type="match status" value="2"/>
</dbReference>
<evidence type="ECO:0000256" key="12">
    <source>
        <dbReference type="ARBA" id="ARBA00041681"/>
    </source>
</evidence>
<dbReference type="PANTHER" id="PTHR10185:SF16">
    <property type="entry name" value="5'-3' EXONUCLEASE PLD3"/>
    <property type="match status" value="1"/>
</dbReference>
<evidence type="ECO:0000256" key="1">
    <source>
        <dbReference type="ARBA" id="ARBA00004227"/>
    </source>
</evidence>
<dbReference type="InterPro" id="IPR001736">
    <property type="entry name" value="PLipase_D/transphosphatidylase"/>
</dbReference>
<keyword evidence="13" id="KW-0812">Transmembrane</keyword>
<evidence type="ECO:0000256" key="6">
    <source>
        <dbReference type="ARBA" id="ARBA00022839"/>
    </source>
</evidence>
<accession>A0A8J6JYN9</accession>